<evidence type="ECO:0000256" key="2">
    <source>
        <dbReference type="SAM" id="Phobius"/>
    </source>
</evidence>
<reference evidence="4" key="1">
    <citation type="journal article" date="2019" name="Int. J. Syst. Evol. Microbiol.">
        <title>The Global Catalogue of Microorganisms (GCM) 10K type strain sequencing project: providing services to taxonomists for standard genome sequencing and annotation.</title>
        <authorList>
            <consortium name="The Broad Institute Genomics Platform"/>
            <consortium name="The Broad Institute Genome Sequencing Center for Infectious Disease"/>
            <person name="Wu L."/>
            <person name="Ma J."/>
        </authorList>
    </citation>
    <scope>NUCLEOTIDE SEQUENCE [LARGE SCALE GENOMIC DNA]</scope>
    <source>
        <strain evidence="4">CGMCC 1.10992</strain>
    </source>
</reference>
<dbReference type="Proteomes" id="UP001597380">
    <property type="component" value="Unassembled WGS sequence"/>
</dbReference>
<feature type="transmembrane region" description="Helical" evidence="2">
    <location>
        <begin position="325"/>
        <end position="351"/>
    </location>
</feature>
<dbReference type="Pfam" id="PF03929">
    <property type="entry name" value="PepSY_TM"/>
    <property type="match status" value="1"/>
</dbReference>
<comment type="caution">
    <text evidence="3">The sequence shown here is derived from an EMBL/GenBank/DDBJ whole genome shotgun (WGS) entry which is preliminary data.</text>
</comment>
<feature type="transmembrane region" description="Helical" evidence="2">
    <location>
        <begin position="12"/>
        <end position="32"/>
    </location>
</feature>
<sequence length="388" mass="44506">MRKTLFKWHSYAALIALLPIIVISVTGSILVFKVEIDSLLRPEHMRVDTAPDTPRVSLDALMQTTLNANPDYELGGWEIFDDKQRSDAGYLIKRNTDEWFKVYIDQYRGHLLSQPQPMDHYLTDWLLELHYTFLLHLKGATVALIASVIMLFLGISGIILYRRFWAKLFTLRFKAAKRILYSDIHKFIGILSSPVMIIIAFTGGYWTLMGIIHEVTEHGGDEHVYIQAPLHSPDISFEALMLRAEQEIPSYKAGYLAMPHEPDRDITFYGKVDSTNPFNSEYGSTVAFDKNSGELLSKTDIREASNLHVFVDSFRKLHFGYFGGLITRVLWCVLGLAPVILAITGLTLYLMRRRYTAKPKRVKPKRVKEKRAKPKRVREKKKAVLESV</sequence>
<proteinExistence type="predicted"/>
<keyword evidence="2" id="KW-0472">Membrane</keyword>
<keyword evidence="2" id="KW-0812">Transmembrane</keyword>
<dbReference type="PANTHER" id="PTHR34219:SF8">
    <property type="entry name" value="PEPSY DOMAIN-CONTAINING PROTEIN"/>
    <property type="match status" value="1"/>
</dbReference>
<gene>
    <name evidence="3" type="ORF">ACFSJ3_03950</name>
</gene>
<protein>
    <submittedName>
        <fullName evidence="3">PepSY-associated TM helix domain-containing protein</fullName>
    </submittedName>
</protein>
<evidence type="ECO:0000313" key="3">
    <source>
        <dbReference type="EMBL" id="MFD2095125.1"/>
    </source>
</evidence>
<evidence type="ECO:0000256" key="1">
    <source>
        <dbReference type="SAM" id="MobiDB-lite"/>
    </source>
</evidence>
<dbReference type="EMBL" id="JBHUHT010000008">
    <property type="protein sequence ID" value="MFD2095125.1"/>
    <property type="molecule type" value="Genomic_DNA"/>
</dbReference>
<organism evidence="3 4">
    <name type="scientific">Corallincola platygyrae</name>
    <dbReference type="NCBI Taxonomy" id="1193278"/>
    <lineage>
        <taxon>Bacteria</taxon>
        <taxon>Pseudomonadati</taxon>
        <taxon>Pseudomonadota</taxon>
        <taxon>Gammaproteobacteria</taxon>
        <taxon>Alteromonadales</taxon>
        <taxon>Psychromonadaceae</taxon>
        <taxon>Corallincola</taxon>
    </lineage>
</organism>
<feature type="compositionally biased region" description="Basic residues" evidence="1">
    <location>
        <begin position="359"/>
        <end position="381"/>
    </location>
</feature>
<dbReference type="InterPro" id="IPR005625">
    <property type="entry name" value="PepSY-ass_TM"/>
</dbReference>
<dbReference type="RefSeq" id="WP_345338280.1">
    <property type="nucleotide sequence ID" value="NZ_BAABLI010000005.1"/>
</dbReference>
<keyword evidence="4" id="KW-1185">Reference proteome</keyword>
<evidence type="ECO:0000313" key="4">
    <source>
        <dbReference type="Proteomes" id="UP001597380"/>
    </source>
</evidence>
<feature type="region of interest" description="Disordered" evidence="1">
    <location>
        <begin position="359"/>
        <end position="388"/>
    </location>
</feature>
<accession>A0ABW4XK51</accession>
<name>A0ABW4XK51_9GAMM</name>
<keyword evidence="2" id="KW-1133">Transmembrane helix</keyword>
<feature type="transmembrane region" description="Helical" evidence="2">
    <location>
        <begin position="187"/>
        <end position="208"/>
    </location>
</feature>
<feature type="transmembrane region" description="Helical" evidence="2">
    <location>
        <begin position="140"/>
        <end position="161"/>
    </location>
</feature>
<dbReference type="PANTHER" id="PTHR34219">
    <property type="entry name" value="IRON-REGULATED INNER MEMBRANE PROTEIN-RELATED"/>
    <property type="match status" value="1"/>
</dbReference>